<evidence type="ECO:0000313" key="3">
    <source>
        <dbReference type="EMBL" id="TDC27519.1"/>
    </source>
</evidence>
<gene>
    <name evidence="3" type="ORF">E1261_20450</name>
</gene>
<dbReference type="RefSeq" id="WP_132408757.1">
    <property type="nucleotide sequence ID" value="NZ_SMKA01000092.1"/>
</dbReference>
<dbReference type="GO" id="GO:0047746">
    <property type="term" value="F:chlorophyllase activity"/>
    <property type="evidence" value="ECO:0007669"/>
    <property type="project" value="TreeGrafter"/>
</dbReference>
<dbReference type="PANTHER" id="PTHR33428">
    <property type="entry name" value="CHLOROPHYLLASE-2, CHLOROPLASTIC"/>
    <property type="match status" value="1"/>
</dbReference>
<organism evidence="3 4">
    <name type="scientific">Kribbella albertanoniae</name>
    <dbReference type="NCBI Taxonomy" id="1266829"/>
    <lineage>
        <taxon>Bacteria</taxon>
        <taxon>Bacillati</taxon>
        <taxon>Actinomycetota</taxon>
        <taxon>Actinomycetes</taxon>
        <taxon>Propionibacteriales</taxon>
        <taxon>Kribbellaceae</taxon>
        <taxon>Kribbella</taxon>
    </lineage>
</organism>
<keyword evidence="2" id="KW-0732">Signal</keyword>
<dbReference type="InterPro" id="IPR029058">
    <property type="entry name" value="AB_hydrolase_fold"/>
</dbReference>
<dbReference type="Proteomes" id="UP000295075">
    <property type="component" value="Unassembled WGS sequence"/>
</dbReference>
<dbReference type="EMBL" id="SMKA01000092">
    <property type="protein sequence ID" value="TDC27519.1"/>
    <property type="molecule type" value="Genomic_DNA"/>
</dbReference>
<dbReference type="PANTHER" id="PTHR33428:SF14">
    <property type="entry name" value="CARBOXYLESTERASE TYPE B DOMAIN-CONTAINING PROTEIN"/>
    <property type="match status" value="1"/>
</dbReference>
<dbReference type="AlphaFoldDB" id="A0A4R4PYK6"/>
<feature type="signal peptide" evidence="2">
    <location>
        <begin position="1"/>
        <end position="23"/>
    </location>
</feature>
<feature type="region of interest" description="Disordered" evidence="1">
    <location>
        <begin position="296"/>
        <end position="322"/>
    </location>
</feature>
<evidence type="ECO:0000256" key="1">
    <source>
        <dbReference type="SAM" id="MobiDB-lite"/>
    </source>
</evidence>
<protein>
    <submittedName>
        <fullName evidence="3">Alpha/beta hydrolase</fullName>
    </submittedName>
</protein>
<evidence type="ECO:0000256" key="2">
    <source>
        <dbReference type="SAM" id="SignalP"/>
    </source>
</evidence>
<keyword evidence="3" id="KW-0378">Hydrolase</keyword>
<feature type="chain" id="PRO_5020947389" evidence="2">
    <location>
        <begin position="24"/>
        <end position="370"/>
    </location>
</feature>
<comment type="caution">
    <text evidence="3">The sequence shown here is derived from an EMBL/GenBank/DDBJ whole genome shotgun (WGS) entry which is preliminary data.</text>
</comment>
<sequence>MKKILTAAAALLLTVIWLPSATASTVHRVGIATYSLGDSVFELPPGSDGTSAKGELTAVVHYPKDLAGHRYPVVLISHGLWISCADRQAWKDQDWEKLDAWPCAAGTPEIPNYRGYDYLGTTLAAQGMIVVSISANGSKARMGQEQDQARAALIGQHLKMWQQLSSTGGGPLAGKLPVSFKGRADLTNVGLMGHSRGGRGTLFYAADQNQQNWPAGVRIKAVIPLAPAEPFSPDEDPDNPELDAYRITNIPVGGIIGSCDGAVRGRVYDYLQAHNRQPLYEWHVRGANHNFFNTQWSPGSGQVGAEDDSPADCGDQRLTEPQQRSVATAYTSAFFKRYLLNDRSGMPLLTGAVRPFAVDVKVDQGVGSRR</sequence>
<evidence type="ECO:0000313" key="4">
    <source>
        <dbReference type="Proteomes" id="UP000295075"/>
    </source>
</evidence>
<accession>A0A4R4PYK6</accession>
<proteinExistence type="predicted"/>
<dbReference type="GO" id="GO:0015996">
    <property type="term" value="P:chlorophyll catabolic process"/>
    <property type="evidence" value="ECO:0007669"/>
    <property type="project" value="TreeGrafter"/>
</dbReference>
<dbReference type="SUPFAM" id="SSF53474">
    <property type="entry name" value="alpha/beta-Hydrolases"/>
    <property type="match status" value="1"/>
</dbReference>
<dbReference type="OrthoDB" id="6646510at2"/>
<reference evidence="3 4" key="1">
    <citation type="submission" date="2019-03" db="EMBL/GenBank/DDBJ databases">
        <title>Draft genome sequences of novel Actinobacteria.</title>
        <authorList>
            <person name="Sahin N."/>
            <person name="Ay H."/>
            <person name="Saygin H."/>
        </authorList>
    </citation>
    <scope>NUCLEOTIDE SEQUENCE [LARGE SCALE GENOMIC DNA]</scope>
    <source>
        <strain evidence="3 4">JCM 30547</strain>
    </source>
</reference>
<name>A0A4R4PYK6_9ACTN</name>
<dbReference type="Gene3D" id="3.40.50.1820">
    <property type="entry name" value="alpha/beta hydrolase"/>
    <property type="match status" value="1"/>
</dbReference>
<keyword evidence="4" id="KW-1185">Reference proteome</keyword>